<dbReference type="Gene3D" id="3.40.50.880">
    <property type="match status" value="1"/>
</dbReference>
<reference evidence="3" key="1">
    <citation type="journal article" date="2015" name="Genome Announc.">
        <title>Draft genome sequence of Talaromyces cellulolyticus strain Y-94, a source of lignocellulosic biomass-degrading enzymes.</title>
        <authorList>
            <person name="Fujii T."/>
            <person name="Koike H."/>
            <person name="Sawayama S."/>
            <person name="Yano S."/>
            <person name="Inoue H."/>
        </authorList>
    </citation>
    <scope>NUCLEOTIDE SEQUENCE [LARGE SCALE GENOMIC DNA]</scope>
    <source>
        <strain evidence="3">Y-94</strain>
    </source>
</reference>
<accession>A0A0B8N5D8</accession>
<protein>
    <recommendedName>
        <fullName evidence="1">Glutamine amidotransferase domain-containing protein</fullName>
    </recommendedName>
</protein>
<dbReference type="PROSITE" id="PS51273">
    <property type="entry name" value="GATASE_TYPE_1"/>
    <property type="match status" value="1"/>
</dbReference>
<proteinExistence type="predicted"/>
<evidence type="ECO:0000313" key="2">
    <source>
        <dbReference type="EMBL" id="GAM40326.1"/>
    </source>
</evidence>
<name>A0A0B8N5D8_TALPI</name>
<dbReference type="GO" id="GO:0005829">
    <property type="term" value="C:cytosol"/>
    <property type="evidence" value="ECO:0007669"/>
    <property type="project" value="TreeGrafter"/>
</dbReference>
<dbReference type="SUPFAM" id="SSF52317">
    <property type="entry name" value="Class I glutamine amidotransferase-like"/>
    <property type="match status" value="1"/>
</dbReference>
<dbReference type="PANTHER" id="PTHR42695:SF5">
    <property type="entry name" value="GLUTAMINE AMIDOTRANSFERASE YLR126C-RELATED"/>
    <property type="match status" value="1"/>
</dbReference>
<dbReference type="InterPro" id="IPR029062">
    <property type="entry name" value="Class_I_gatase-like"/>
</dbReference>
<keyword evidence="3" id="KW-1185">Reference proteome</keyword>
<sequence>MSPLRIAILIHTDDPKPRRMMRESFEHIFESIAPGSKLDFFNLLLSPNLPTLTEEPTYDLVILGGTTYPPKPGVAWMQNLKDFEHKLNSVYTKQKVMGICLGHQTLAILNGSIMGYSGEPELAVTDIPLTPAGQEFFSNLTINGRSSLRIHEFHQRYITSPPSGFKELAENCQILLSDDDRIITFQGHPEMSAALMEELLLSPTSKESGYTSAINSEEAKSALLKRANLDHDGIAIFKSIVDWVKRP</sequence>
<dbReference type="AlphaFoldDB" id="A0A0B8N5D8"/>
<evidence type="ECO:0000313" key="3">
    <source>
        <dbReference type="Proteomes" id="UP000053095"/>
    </source>
</evidence>
<gene>
    <name evidence="2" type="ORF">TCE0_038f12594</name>
</gene>
<dbReference type="GO" id="GO:0005634">
    <property type="term" value="C:nucleus"/>
    <property type="evidence" value="ECO:0007669"/>
    <property type="project" value="TreeGrafter"/>
</dbReference>
<organism evidence="2 3">
    <name type="scientific">Talaromyces pinophilus</name>
    <name type="common">Penicillium pinophilum</name>
    <dbReference type="NCBI Taxonomy" id="128442"/>
    <lineage>
        <taxon>Eukaryota</taxon>
        <taxon>Fungi</taxon>
        <taxon>Dikarya</taxon>
        <taxon>Ascomycota</taxon>
        <taxon>Pezizomycotina</taxon>
        <taxon>Eurotiomycetes</taxon>
        <taxon>Eurotiomycetidae</taxon>
        <taxon>Eurotiales</taxon>
        <taxon>Trichocomaceae</taxon>
        <taxon>Talaromyces</taxon>
        <taxon>Talaromyces sect. Talaromyces</taxon>
    </lineage>
</organism>
<dbReference type="Proteomes" id="UP000053095">
    <property type="component" value="Unassembled WGS sequence"/>
</dbReference>
<feature type="domain" description="Glutamine amidotransferase" evidence="1">
    <location>
        <begin position="62"/>
        <end position="196"/>
    </location>
</feature>
<dbReference type="EMBL" id="DF933834">
    <property type="protein sequence ID" value="GAM40326.1"/>
    <property type="molecule type" value="Genomic_DNA"/>
</dbReference>
<dbReference type="Pfam" id="PF00117">
    <property type="entry name" value="GATase"/>
    <property type="match status" value="1"/>
</dbReference>
<dbReference type="InterPro" id="IPR044992">
    <property type="entry name" value="ChyE-like"/>
</dbReference>
<dbReference type="InterPro" id="IPR017926">
    <property type="entry name" value="GATASE"/>
</dbReference>
<dbReference type="PANTHER" id="PTHR42695">
    <property type="entry name" value="GLUTAMINE AMIDOTRANSFERASE YLR126C-RELATED"/>
    <property type="match status" value="1"/>
</dbReference>
<evidence type="ECO:0000259" key="1">
    <source>
        <dbReference type="Pfam" id="PF00117"/>
    </source>
</evidence>